<evidence type="ECO:0000313" key="13">
    <source>
        <dbReference type="Proteomes" id="UP000769157"/>
    </source>
</evidence>
<evidence type="ECO:0000256" key="1">
    <source>
        <dbReference type="ARBA" id="ARBA00012513"/>
    </source>
</evidence>
<dbReference type="GeneID" id="70236711"/>
<dbReference type="EMBL" id="JAEUBE010000352">
    <property type="protein sequence ID" value="KAH3664032.1"/>
    <property type="molecule type" value="Genomic_DNA"/>
</dbReference>
<dbReference type="PROSITE" id="PS00107">
    <property type="entry name" value="PROTEIN_KINASE_ATP"/>
    <property type="match status" value="1"/>
</dbReference>
<dbReference type="PROSITE" id="PS50011">
    <property type="entry name" value="PROTEIN_KINASE_DOM"/>
    <property type="match status" value="1"/>
</dbReference>
<sequence length="944" mass="103129">MSVHPKSPKIGAGLQIIQDKASADPPTANKPDTGKSVSKALDSPRIVETGTGVDKNRPSLSRPPSFQRFSDAAQKVGDYFSMSMANLHSAQYPTDSLSCSRSSSTASLGKLIETLHGHKKNTNLPLSPSKDNLAFLNRARRSSLRLEELDRLEDTPSPLPQVKETNYVKVEYDPITRKRILNTYEILKDLGSGQHGKVKLAKDLHTNELVAIKIVDRASKPKLGRLTRPGSSQEDKIRREIAIMKKCSHPHVVKLLEVLDAESSRKIYMVLEYLEKGEIQWQKDDDETDCRPEPLLSLSEAKNVFRDVVSGLEYLHNQGIIHRDIKPSNLLVSKDYVVKISDFGVSFAASLDGNNELELAKTAGTPAFLAPELCNTNGSCDKVTYKIDIWALGVTLYCLIFGCLPFNGETEFALFDNINTKPLSFPDTSQWKCSPPIPDYDLAQVTDLLDRLLQKNPDHRIEIAQIKEHPFFLEGLSRAQTRKYVSNWNNEMKIAVSTKEVDEAVVGIGNRIRKKISDVFRLTGLASPKPKQSLYVQSLKGLMTPSESDSSSNSSSSQTDPSYLLSESPGFPRGALKNSNSLSSPLIQTISMSPPKLVTRMSDYQRGTRNSIALSIESGTTESETKHNVDADSLIMPNHRGSSAMSQLSEIINTRSNPDSSNVPITESELTLTSDASESESINTSRSFELEEKPEPLSGNKTSLPMVPSFASLDSFYDSSAASAYETSIYTGIPSQRMPTTLGSRNTSGGTLGAQPRTSPVATRAPPIGVPLHTLDSAISVPESLRPDMDSISPAVTHESTSSRRNPAGTLAQAARERPRRNSRKVVFNNESENSSADESVASRPVAAPVAAPRHHLYGKRLATASAQQESESESDSDSDNSAELTLSFGANRSRPAQPRSTSFAGLAFSDTIHDVPLNLVPADPQTEHHQLIPEIGGIDLNSK</sequence>
<dbReference type="FunFam" id="3.30.200.20:FF:000206">
    <property type="entry name" value="Serine/threonine-protein kinase Ssp1"/>
    <property type="match status" value="1"/>
</dbReference>
<feature type="compositionally biased region" description="Polar residues" evidence="10">
    <location>
        <begin position="736"/>
        <end position="749"/>
    </location>
</feature>
<protein>
    <recommendedName>
        <fullName evidence="1">non-specific serine/threonine protein kinase</fullName>
        <ecNumber evidence="1">2.7.11.1</ecNumber>
    </recommendedName>
</protein>
<dbReference type="PROSITE" id="PS00108">
    <property type="entry name" value="PROTEIN_KINASE_ST"/>
    <property type="match status" value="1"/>
</dbReference>
<feature type="compositionally biased region" description="Polar residues" evidence="10">
    <location>
        <begin position="577"/>
        <end position="588"/>
    </location>
</feature>
<dbReference type="FunFam" id="1.10.510.10:FF:000571">
    <property type="entry name" value="Maternal embryonic leucine zipper kinase"/>
    <property type="match status" value="1"/>
</dbReference>
<dbReference type="PANTHER" id="PTHR43895:SF152">
    <property type="entry name" value="SERINE_THREONINE-PROTEIN KINASE TOS3"/>
    <property type="match status" value="1"/>
</dbReference>
<feature type="binding site" evidence="9">
    <location>
        <position position="213"/>
    </location>
    <ligand>
        <name>ATP</name>
        <dbReference type="ChEBI" id="CHEBI:30616"/>
    </ligand>
</feature>
<evidence type="ECO:0000256" key="7">
    <source>
        <dbReference type="ARBA" id="ARBA00047899"/>
    </source>
</evidence>
<dbReference type="GO" id="GO:0030447">
    <property type="term" value="P:filamentous growth"/>
    <property type="evidence" value="ECO:0007669"/>
    <property type="project" value="UniProtKB-ARBA"/>
</dbReference>
<keyword evidence="3" id="KW-0808">Transferase</keyword>
<comment type="catalytic activity">
    <reaction evidence="8">
        <text>L-seryl-[protein] + ATP = O-phospho-L-seryl-[protein] + ADP + H(+)</text>
        <dbReference type="Rhea" id="RHEA:17989"/>
        <dbReference type="Rhea" id="RHEA-COMP:9863"/>
        <dbReference type="Rhea" id="RHEA-COMP:11604"/>
        <dbReference type="ChEBI" id="CHEBI:15378"/>
        <dbReference type="ChEBI" id="CHEBI:29999"/>
        <dbReference type="ChEBI" id="CHEBI:30616"/>
        <dbReference type="ChEBI" id="CHEBI:83421"/>
        <dbReference type="ChEBI" id="CHEBI:456216"/>
        <dbReference type="EC" id="2.7.11.1"/>
    </reaction>
</comment>
<dbReference type="InterPro" id="IPR017441">
    <property type="entry name" value="Protein_kinase_ATP_BS"/>
</dbReference>
<dbReference type="GO" id="GO:0050793">
    <property type="term" value="P:regulation of developmental process"/>
    <property type="evidence" value="ECO:0007669"/>
    <property type="project" value="UniProtKB-ARBA"/>
</dbReference>
<dbReference type="InterPro" id="IPR008271">
    <property type="entry name" value="Ser/Thr_kinase_AS"/>
</dbReference>
<organism evidence="12 13">
    <name type="scientific">Ogataea philodendri</name>
    <dbReference type="NCBI Taxonomy" id="1378263"/>
    <lineage>
        <taxon>Eukaryota</taxon>
        <taxon>Fungi</taxon>
        <taxon>Dikarya</taxon>
        <taxon>Ascomycota</taxon>
        <taxon>Saccharomycotina</taxon>
        <taxon>Pichiomycetes</taxon>
        <taxon>Pichiales</taxon>
        <taxon>Pichiaceae</taxon>
        <taxon>Ogataea</taxon>
    </lineage>
</organism>
<keyword evidence="2" id="KW-0723">Serine/threonine-protein kinase</keyword>
<dbReference type="SMART" id="SM00220">
    <property type="entry name" value="S_TKc"/>
    <property type="match status" value="1"/>
</dbReference>
<feature type="compositionally biased region" description="Polar residues" evidence="10">
    <location>
        <begin position="654"/>
        <end position="687"/>
    </location>
</feature>
<feature type="region of interest" description="Disordered" evidence="10">
    <location>
        <begin position="542"/>
        <end position="588"/>
    </location>
</feature>
<keyword evidence="4 9" id="KW-0547">Nucleotide-binding</keyword>
<dbReference type="GO" id="GO:0042149">
    <property type="term" value="P:cellular response to glucose starvation"/>
    <property type="evidence" value="ECO:0007669"/>
    <property type="project" value="UniProtKB-ARBA"/>
</dbReference>
<feature type="compositionally biased region" description="Low complexity" evidence="10">
    <location>
        <begin position="829"/>
        <end position="852"/>
    </location>
</feature>
<feature type="region of interest" description="Disordered" evidence="10">
    <location>
        <begin position="654"/>
        <end position="702"/>
    </location>
</feature>
<keyword evidence="6 9" id="KW-0067">ATP-binding</keyword>
<evidence type="ECO:0000259" key="11">
    <source>
        <dbReference type="PROSITE" id="PS50011"/>
    </source>
</evidence>
<evidence type="ECO:0000313" key="12">
    <source>
        <dbReference type="EMBL" id="KAH3664032.1"/>
    </source>
</evidence>
<reference evidence="12" key="2">
    <citation type="submission" date="2021-01" db="EMBL/GenBank/DDBJ databases">
        <authorList>
            <person name="Schikora-Tamarit M.A."/>
        </authorList>
    </citation>
    <scope>NUCLEOTIDE SEQUENCE</scope>
    <source>
        <strain evidence="12">CBS6075</strain>
    </source>
</reference>
<feature type="region of interest" description="Disordered" evidence="10">
    <location>
        <begin position="784"/>
        <end position="884"/>
    </location>
</feature>
<proteinExistence type="predicted"/>
<evidence type="ECO:0000256" key="4">
    <source>
        <dbReference type="ARBA" id="ARBA00022741"/>
    </source>
</evidence>
<dbReference type="GO" id="GO:0005524">
    <property type="term" value="F:ATP binding"/>
    <property type="evidence" value="ECO:0007669"/>
    <property type="project" value="UniProtKB-UniRule"/>
</dbReference>
<feature type="domain" description="Protein kinase" evidence="11">
    <location>
        <begin position="184"/>
        <end position="472"/>
    </location>
</feature>
<dbReference type="SUPFAM" id="SSF56112">
    <property type="entry name" value="Protein kinase-like (PK-like)"/>
    <property type="match status" value="1"/>
</dbReference>
<keyword evidence="5" id="KW-0418">Kinase</keyword>
<comment type="caution">
    <text evidence="12">The sequence shown here is derived from an EMBL/GenBank/DDBJ whole genome shotgun (WGS) entry which is preliminary data.</text>
</comment>
<dbReference type="Pfam" id="PF00069">
    <property type="entry name" value="Pkinase"/>
    <property type="match status" value="1"/>
</dbReference>
<feature type="compositionally biased region" description="Low complexity" evidence="10">
    <location>
        <begin position="546"/>
        <end position="557"/>
    </location>
</feature>
<keyword evidence="13" id="KW-1185">Reference proteome</keyword>
<dbReference type="PANTHER" id="PTHR43895">
    <property type="entry name" value="CALCIUM/CALMODULIN-DEPENDENT PROTEIN KINASE KINASE-RELATED"/>
    <property type="match status" value="1"/>
</dbReference>
<dbReference type="Gene3D" id="1.10.510.10">
    <property type="entry name" value="Transferase(Phosphotransferase) domain 1"/>
    <property type="match status" value="1"/>
</dbReference>
<feature type="region of interest" description="Disordered" evidence="10">
    <location>
        <begin position="736"/>
        <end position="769"/>
    </location>
</feature>
<feature type="compositionally biased region" description="Acidic residues" evidence="10">
    <location>
        <begin position="871"/>
        <end position="881"/>
    </location>
</feature>
<dbReference type="AlphaFoldDB" id="A0A9P8P388"/>
<accession>A0A9P8P388</accession>
<gene>
    <name evidence="12" type="ORF">OGAPHI_004746</name>
</gene>
<dbReference type="EC" id="2.7.11.1" evidence="1"/>
<evidence type="ECO:0000256" key="6">
    <source>
        <dbReference type="ARBA" id="ARBA00022840"/>
    </source>
</evidence>
<dbReference type="InterPro" id="IPR011009">
    <property type="entry name" value="Kinase-like_dom_sf"/>
</dbReference>
<dbReference type="GO" id="GO:0004674">
    <property type="term" value="F:protein serine/threonine kinase activity"/>
    <property type="evidence" value="ECO:0007669"/>
    <property type="project" value="UniProtKB-KW"/>
</dbReference>
<dbReference type="CDD" id="cd14008">
    <property type="entry name" value="STKc_LKB1_CaMKK"/>
    <property type="match status" value="1"/>
</dbReference>
<dbReference type="RefSeq" id="XP_046060312.1">
    <property type="nucleotide sequence ID" value="XM_046205857.1"/>
</dbReference>
<evidence type="ECO:0000256" key="8">
    <source>
        <dbReference type="ARBA" id="ARBA00048679"/>
    </source>
</evidence>
<evidence type="ECO:0000256" key="2">
    <source>
        <dbReference type="ARBA" id="ARBA00022527"/>
    </source>
</evidence>
<feature type="region of interest" description="Disordered" evidence="10">
    <location>
        <begin position="1"/>
        <end position="66"/>
    </location>
</feature>
<comment type="catalytic activity">
    <reaction evidence="7">
        <text>L-threonyl-[protein] + ATP = O-phospho-L-threonyl-[protein] + ADP + H(+)</text>
        <dbReference type="Rhea" id="RHEA:46608"/>
        <dbReference type="Rhea" id="RHEA-COMP:11060"/>
        <dbReference type="Rhea" id="RHEA-COMP:11605"/>
        <dbReference type="ChEBI" id="CHEBI:15378"/>
        <dbReference type="ChEBI" id="CHEBI:30013"/>
        <dbReference type="ChEBI" id="CHEBI:30616"/>
        <dbReference type="ChEBI" id="CHEBI:61977"/>
        <dbReference type="ChEBI" id="CHEBI:456216"/>
        <dbReference type="EC" id="2.7.11.1"/>
    </reaction>
</comment>
<dbReference type="InterPro" id="IPR000719">
    <property type="entry name" value="Prot_kinase_dom"/>
</dbReference>
<dbReference type="GO" id="GO:0007165">
    <property type="term" value="P:signal transduction"/>
    <property type="evidence" value="ECO:0007669"/>
    <property type="project" value="TreeGrafter"/>
</dbReference>
<dbReference type="GO" id="GO:0001558">
    <property type="term" value="P:regulation of cell growth"/>
    <property type="evidence" value="ECO:0007669"/>
    <property type="project" value="UniProtKB-ARBA"/>
</dbReference>
<evidence type="ECO:0000256" key="10">
    <source>
        <dbReference type="SAM" id="MobiDB-lite"/>
    </source>
</evidence>
<dbReference type="OrthoDB" id="68483at2759"/>
<evidence type="ECO:0000256" key="5">
    <source>
        <dbReference type="ARBA" id="ARBA00022777"/>
    </source>
</evidence>
<evidence type="ECO:0000256" key="3">
    <source>
        <dbReference type="ARBA" id="ARBA00022679"/>
    </source>
</evidence>
<reference evidence="12" key="1">
    <citation type="journal article" date="2021" name="Open Biol.">
        <title>Shared evolutionary footprints suggest mitochondrial oxidative damage underlies multiple complex I losses in fungi.</title>
        <authorList>
            <person name="Schikora-Tamarit M.A."/>
            <person name="Marcet-Houben M."/>
            <person name="Nosek J."/>
            <person name="Gabaldon T."/>
        </authorList>
    </citation>
    <scope>NUCLEOTIDE SEQUENCE</scope>
    <source>
        <strain evidence="12">CBS6075</strain>
    </source>
</reference>
<name>A0A9P8P388_9ASCO</name>
<dbReference type="Proteomes" id="UP000769157">
    <property type="component" value="Unassembled WGS sequence"/>
</dbReference>
<evidence type="ECO:0000256" key="9">
    <source>
        <dbReference type="PROSITE-ProRule" id="PRU10141"/>
    </source>
</evidence>